<protein>
    <submittedName>
        <fullName evidence="3">Uncharacterized protein</fullName>
    </submittedName>
</protein>
<dbReference type="Proteomes" id="UP001516023">
    <property type="component" value="Unassembled WGS sequence"/>
</dbReference>
<evidence type="ECO:0000256" key="1">
    <source>
        <dbReference type="SAM" id="Coils"/>
    </source>
</evidence>
<feature type="compositionally biased region" description="Polar residues" evidence="2">
    <location>
        <begin position="1"/>
        <end position="16"/>
    </location>
</feature>
<keyword evidence="4" id="KW-1185">Reference proteome</keyword>
<evidence type="ECO:0000313" key="4">
    <source>
        <dbReference type="Proteomes" id="UP001516023"/>
    </source>
</evidence>
<reference evidence="3 4" key="1">
    <citation type="journal article" date="2020" name="G3 (Bethesda)">
        <title>Improved Reference Genome for Cyclotella cryptica CCMP332, a Model for Cell Wall Morphogenesis, Salinity Adaptation, and Lipid Production in Diatoms (Bacillariophyta).</title>
        <authorList>
            <person name="Roberts W.R."/>
            <person name="Downey K.M."/>
            <person name="Ruck E.C."/>
            <person name="Traller J.C."/>
            <person name="Alverson A.J."/>
        </authorList>
    </citation>
    <scope>NUCLEOTIDE SEQUENCE [LARGE SCALE GENOMIC DNA]</scope>
    <source>
        <strain evidence="3 4">CCMP332</strain>
    </source>
</reference>
<gene>
    <name evidence="3" type="ORF">HJC23_008451</name>
</gene>
<evidence type="ECO:0000256" key="2">
    <source>
        <dbReference type="SAM" id="MobiDB-lite"/>
    </source>
</evidence>
<evidence type="ECO:0000313" key="3">
    <source>
        <dbReference type="EMBL" id="KAL3804636.1"/>
    </source>
</evidence>
<sequence length="153" mass="17667">MTSPYNTPLSDQSGSPASALHGVRIHSPGGDVLSDTLEKIKQEMAESAKESFNRNFPALMSHEKRKWERNYNNKVEEFIQLQEKFDLLNNTNSELEVENEDLKYQLKELQIQNDQAYDKLKKMEGDYATLKECRDEVLRTAEKIKKIGLVDTE</sequence>
<dbReference type="AlphaFoldDB" id="A0ABD3QYH6"/>
<dbReference type="EMBL" id="JABMIG020000006">
    <property type="protein sequence ID" value="KAL3804636.1"/>
    <property type="molecule type" value="Genomic_DNA"/>
</dbReference>
<name>A0ABD3QYH6_9STRA</name>
<organism evidence="3 4">
    <name type="scientific">Cyclotella cryptica</name>
    <dbReference type="NCBI Taxonomy" id="29204"/>
    <lineage>
        <taxon>Eukaryota</taxon>
        <taxon>Sar</taxon>
        <taxon>Stramenopiles</taxon>
        <taxon>Ochrophyta</taxon>
        <taxon>Bacillariophyta</taxon>
        <taxon>Coscinodiscophyceae</taxon>
        <taxon>Thalassiosirophycidae</taxon>
        <taxon>Stephanodiscales</taxon>
        <taxon>Stephanodiscaceae</taxon>
        <taxon>Cyclotella</taxon>
    </lineage>
</organism>
<feature type="coiled-coil region" evidence="1">
    <location>
        <begin position="64"/>
        <end position="126"/>
    </location>
</feature>
<comment type="caution">
    <text evidence="3">The sequence shown here is derived from an EMBL/GenBank/DDBJ whole genome shotgun (WGS) entry which is preliminary data.</text>
</comment>
<accession>A0ABD3QYH6</accession>
<proteinExistence type="predicted"/>
<keyword evidence="1" id="KW-0175">Coiled coil</keyword>
<feature type="region of interest" description="Disordered" evidence="2">
    <location>
        <begin position="1"/>
        <end position="31"/>
    </location>
</feature>